<feature type="compositionally biased region" description="Low complexity" evidence="1">
    <location>
        <begin position="324"/>
        <end position="336"/>
    </location>
</feature>
<proteinExistence type="predicted"/>
<dbReference type="PANTHER" id="PTHR47064:SF2">
    <property type="entry name" value="SMP-30_GLUCONOLACTONASE_LRE-LIKE REGION DOMAIN-CONTAINING PROTEIN-RELATED"/>
    <property type="match status" value="1"/>
</dbReference>
<dbReference type="Gene3D" id="2.120.10.30">
    <property type="entry name" value="TolB, C-terminal domain"/>
    <property type="match status" value="1"/>
</dbReference>
<keyword evidence="2" id="KW-0378">Hydrolase</keyword>
<dbReference type="SUPFAM" id="SSF63829">
    <property type="entry name" value="Calcium-dependent phosphotriesterase"/>
    <property type="match status" value="1"/>
</dbReference>
<name>A0AA38XL96_9EURO</name>
<dbReference type="GO" id="GO:0016787">
    <property type="term" value="F:hydrolase activity"/>
    <property type="evidence" value="ECO:0007669"/>
    <property type="project" value="UniProtKB-KW"/>
</dbReference>
<gene>
    <name evidence="2" type="primary">AFG1_1</name>
    <name evidence="2" type="ORF">H2200_001606</name>
</gene>
<dbReference type="InterPro" id="IPR052988">
    <property type="entry name" value="Oryzine_lactonohydrolase"/>
</dbReference>
<dbReference type="PANTHER" id="PTHR47064">
    <property type="entry name" value="PUTATIVE (AFU_ORTHOLOGUE AFUA_1G08990)-RELATED"/>
    <property type="match status" value="1"/>
</dbReference>
<dbReference type="InterPro" id="IPR011042">
    <property type="entry name" value="6-blade_b-propeller_TolB-like"/>
</dbReference>
<evidence type="ECO:0000256" key="1">
    <source>
        <dbReference type="SAM" id="MobiDB-lite"/>
    </source>
</evidence>
<evidence type="ECO:0000313" key="3">
    <source>
        <dbReference type="Proteomes" id="UP001172673"/>
    </source>
</evidence>
<protein>
    <submittedName>
        <fullName evidence="2">ATPase</fullName>
        <ecNumber evidence="2">3.6.4.7</ecNumber>
    </submittedName>
</protein>
<dbReference type="Proteomes" id="UP001172673">
    <property type="component" value="Unassembled WGS sequence"/>
</dbReference>
<dbReference type="AlphaFoldDB" id="A0AA38XL96"/>
<evidence type="ECO:0000313" key="2">
    <source>
        <dbReference type="EMBL" id="KAJ9615531.1"/>
    </source>
</evidence>
<dbReference type="EC" id="3.6.4.7" evidence="2"/>
<keyword evidence="3" id="KW-1185">Reference proteome</keyword>
<feature type="region of interest" description="Disordered" evidence="1">
    <location>
        <begin position="1"/>
        <end position="59"/>
    </location>
</feature>
<sequence length="494" mass="54268">MSTMSFFMDDAIPSRPRTADGGIQRPTLIKRPTLGSRNVTFDSNIGPFPAPPRPDHRRLNSDYSVPEYQLSRGRGEAQVQRIDRHVQNIDPDLEPALPFTDKFQNAPFLIYDDSFADLLGQNPALENIVSDSRGPFFYGGGAYVSRISTCFLTSNLLHDSDPGAVSSGNRRVEITKLEYRDANKVARDKDPTHGYERGFRPKPKLPRGHIYRFHPASGDCRVVASDVKRPVGLAFSPDYNTLYVSERIKGHDGVYVFAYDAKYSPSSQPPTFDISVVPGVKHTANGSFKLAPGSSSQSFSHHYRSHPYATPDSSPKFLAATPVRTSSSRSPSGSRLRTQDSHQRLLASTMNGPRSPLGDPTSAPASMRPPPLLTSVFPNPTSKQGTYLANKRLVIYTPSPIISGAISTDPIHGYLWLGTEEGVQVWNADIGELIGKILVEQWNSNGMTSHQSKMRGVSKVVFTSDGEALLLGGERIWQLKMDLHGTHATSDSPC</sequence>
<reference evidence="2" key="1">
    <citation type="submission" date="2022-10" db="EMBL/GenBank/DDBJ databases">
        <title>Culturing micro-colonial fungi from biological soil crusts in the Mojave desert and describing Neophaeococcomyces mojavensis, and introducing the new genera and species Taxawa tesnikishii.</title>
        <authorList>
            <person name="Kurbessoian T."/>
            <person name="Stajich J.E."/>
        </authorList>
    </citation>
    <scope>NUCLEOTIDE SEQUENCE</scope>
    <source>
        <strain evidence="2">TK_41</strain>
    </source>
</reference>
<comment type="caution">
    <text evidence="2">The sequence shown here is derived from an EMBL/GenBank/DDBJ whole genome shotgun (WGS) entry which is preliminary data.</text>
</comment>
<organism evidence="2 3">
    <name type="scientific">Cladophialophora chaetospira</name>
    <dbReference type="NCBI Taxonomy" id="386627"/>
    <lineage>
        <taxon>Eukaryota</taxon>
        <taxon>Fungi</taxon>
        <taxon>Dikarya</taxon>
        <taxon>Ascomycota</taxon>
        <taxon>Pezizomycotina</taxon>
        <taxon>Eurotiomycetes</taxon>
        <taxon>Chaetothyriomycetidae</taxon>
        <taxon>Chaetothyriales</taxon>
        <taxon>Herpotrichiellaceae</taxon>
        <taxon>Cladophialophora</taxon>
    </lineage>
</organism>
<accession>A0AA38XL96</accession>
<feature type="region of interest" description="Disordered" evidence="1">
    <location>
        <begin position="288"/>
        <end position="369"/>
    </location>
</feature>
<dbReference type="EMBL" id="JAPDRK010000002">
    <property type="protein sequence ID" value="KAJ9615531.1"/>
    <property type="molecule type" value="Genomic_DNA"/>
</dbReference>